<evidence type="ECO:0000313" key="6">
    <source>
        <dbReference type="Proteomes" id="UP001201701"/>
    </source>
</evidence>
<evidence type="ECO:0000256" key="2">
    <source>
        <dbReference type="ARBA" id="ARBA00008520"/>
    </source>
</evidence>
<evidence type="ECO:0000256" key="1">
    <source>
        <dbReference type="ARBA" id="ARBA00004418"/>
    </source>
</evidence>
<accession>A0ABS9QEX1</accession>
<dbReference type="SUPFAM" id="SSF53850">
    <property type="entry name" value="Periplasmic binding protein-like II"/>
    <property type="match status" value="1"/>
</dbReference>
<dbReference type="InterPro" id="IPR050490">
    <property type="entry name" value="Bact_solute-bd_prot1"/>
</dbReference>
<evidence type="ECO:0000313" key="5">
    <source>
        <dbReference type="EMBL" id="MCG7505341.1"/>
    </source>
</evidence>
<organism evidence="5 6">
    <name type="scientific">Mesorhizobium retamae</name>
    <dbReference type="NCBI Taxonomy" id="2912854"/>
    <lineage>
        <taxon>Bacteria</taxon>
        <taxon>Pseudomonadati</taxon>
        <taxon>Pseudomonadota</taxon>
        <taxon>Alphaproteobacteria</taxon>
        <taxon>Hyphomicrobiales</taxon>
        <taxon>Phyllobacteriaceae</taxon>
        <taxon>Mesorhizobium</taxon>
    </lineage>
</organism>
<evidence type="ECO:0000256" key="4">
    <source>
        <dbReference type="SAM" id="MobiDB-lite"/>
    </source>
</evidence>
<comment type="caution">
    <text evidence="5">The sequence shown here is derived from an EMBL/GenBank/DDBJ whole genome shotgun (WGS) entry which is preliminary data.</text>
</comment>
<proteinExistence type="inferred from homology"/>
<name>A0ABS9QEX1_9HYPH</name>
<dbReference type="PANTHER" id="PTHR43649">
    <property type="entry name" value="ARABINOSE-BINDING PROTEIN-RELATED"/>
    <property type="match status" value="1"/>
</dbReference>
<protein>
    <submittedName>
        <fullName evidence="5">ABC transporter substrate-binding protein</fullName>
    </submittedName>
</protein>
<dbReference type="RefSeq" id="WP_239364271.1">
    <property type="nucleotide sequence ID" value="NZ_JAKREW010000007.1"/>
</dbReference>
<dbReference type="CDD" id="cd14748">
    <property type="entry name" value="PBP2_UgpB"/>
    <property type="match status" value="1"/>
</dbReference>
<gene>
    <name evidence="5" type="ORF">L4923_09935</name>
</gene>
<dbReference type="Pfam" id="PF13416">
    <property type="entry name" value="SBP_bac_8"/>
    <property type="match status" value="1"/>
</dbReference>
<dbReference type="EMBL" id="JAKREW010000007">
    <property type="protein sequence ID" value="MCG7505341.1"/>
    <property type="molecule type" value="Genomic_DNA"/>
</dbReference>
<comment type="similarity">
    <text evidence="2">Belongs to the bacterial solute-binding protein 1 family.</text>
</comment>
<dbReference type="Gene3D" id="3.40.190.10">
    <property type="entry name" value="Periplasmic binding protein-like II"/>
    <property type="match status" value="1"/>
</dbReference>
<feature type="region of interest" description="Disordered" evidence="4">
    <location>
        <begin position="401"/>
        <end position="422"/>
    </location>
</feature>
<dbReference type="Proteomes" id="UP001201701">
    <property type="component" value="Unassembled WGS sequence"/>
</dbReference>
<sequence>MMPTRRQIILGAAASALPFGHVRAQSKIKLRVAAHAPYASLHQAVAKAFMENNPGVEIDLDTSQANYDDLAQMILRGAVSGSLPDVAFNGNNRLRIFADRGLAVPVDDLIAADKAAGVDVLPRSVLSIGTLNGKNYGLGFTVSVPVVYYNVDLIRAAGADPSKLPTTWEDILALAAKINDPAAGLLGFFFNYDQLDWFWIALIESQGGRMMSADERRIAFDGPDGLRALQLLKAFGAAGQGQVDMTRNQAMQAFTAGKIGIFVQSSSDVGLYEKQSNGQVTTVVGRFPLLSEKARLPAGGAMSIMFAKDPSTRQAAWDYMKFASGPIGQTIVATQSGYMVANSQVAEDPKRLAPFYAKSPNMKPVIEQLSLLDGWYAYPGANGAKISTVIRDRMRDVVQQRQSPSEALESMSKEVTALLPKG</sequence>
<reference evidence="5 6" key="1">
    <citation type="submission" date="2022-02" db="EMBL/GenBank/DDBJ databases">
        <title>Draft genome sequence of Mezorhizobium retamae strain IRAMC:0171 isolated from Retama raetam nodules.</title>
        <authorList>
            <person name="Bengaied R."/>
            <person name="Sbissi I."/>
            <person name="Huber K."/>
            <person name="Ghodbane F."/>
            <person name="Nouioui I."/>
            <person name="Tarhouni M."/>
            <person name="Gtari M."/>
        </authorList>
    </citation>
    <scope>NUCLEOTIDE SEQUENCE [LARGE SCALE GENOMIC DNA]</scope>
    <source>
        <strain evidence="5 6">IRAMC:0171</strain>
    </source>
</reference>
<keyword evidence="6" id="KW-1185">Reference proteome</keyword>
<evidence type="ECO:0000256" key="3">
    <source>
        <dbReference type="ARBA" id="ARBA00022764"/>
    </source>
</evidence>
<comment type="subcellular location">
    <subcellularLocation>
        <location evidence="1">Periplasm</location>
    </subcellularLocation>
</comment>
<keyword evidence="3" id="KW-0574">Periplasm</keyword>
<dbReference type="InterPro" id="IPR006059">
    <property type="entry name" value="SBP"/>
</dbReference>
<dbReference type="PANTHER" id="PTHR43649:SF12">
    <property type="entry name" value="DIACETYLCHITOBIOSE BINDING PROTEIN DASA"/>
    <property type="match status" value="1"/>
</dbReference>